<dbReference type="EMBL" id="JAAEDH010000002">
    <property type="protein sequence ID" value="MBR0653984.1"/>
    <property type="molecule type" value="Genomic_DNA"/>
</dbReference>
<dbReference type="GO" id="GO:0009055">
    <property type="term" value="F:electron transfer activity"/>
    <property type="evidence" value="ECO:0007669"/>
    <property type="project" value="InterPro"/>
</dbReference>
<evidence type="ECO:0000259" key="7">
    <source>
        <dbReference type="PROSITE" id="PS51007"/>
    </source>
</evidence>
<reference evidence="8" key="2">
    <citation type="journal article" date="2021" name="Syst. Appl. Microbiol.">
        <title>Roseomonas hellenica sp. nov., isolated from roots of wild-growing Alkanna tinctoria.</title>
        <authorList>
            <person name="Rat A."/>
            <person name="Naranjo H.D."/>
            <person name="Lebbe L."/>
            <person name="Cnockaert M."/>
            <person name="Krigas N."/>
            <person name="Grigoriadou K."/>
            <person name="Maloupa E."/>
            <person name="Willems A."/>
        </authorList>
    </citation>
    <scope>NUCLEOTIDE SEQUENCE</scope>
    <source>
        <strain evidence="8">LMG 28251</strain>
    </source>
</reference>
<evidence type="ECO:0000256" key="3">
    <source>
        <dbReference type="ARBA" id="ARBA00022723"/>
    </source>
</evidence>
<dbReference type="Pfam" id="PF00034">
    <property type="entry name" value="Cytochrom_C"/>
    <property type="match status" value="1"/>
</dbReference>
<feature type="domain" description="Cytochrome c" evidence="7">
    <location>
        <begin position="15"/>
        <end position="118"/>
    </location>
</feature>
<dbReference type="InterPro" id="IPR036909">
    <property type="entry name" value="Cyt_c-like_dom_sf"/>
</dbReference>
<evidence type="ECO:0000256" key="2">
    <source>
        <dbReference type="ARBA" id="ARBA00022617"/>
    </source>
</evidence>
<dbReference type="SUPFAM" id="SSF46626">
    <property type="entry name" value="Cytochrome c"/>
    <property type="match status" value="1"/>
</dbReference>
<keyword evidence="9" id="KW-1185">Reference proteome</keyword>
<evidence type="ECO:0000313" key="9">
    <source>
        <dbReference type="Proteomes" id="UP001196068"/>
    </source>
</evidence>
<keyword evidence="4" id="KW-0249">Electron transport</keyword>
<accession>A0AAF1KHI3</accession>
<dbReference type="PROSITE" id="PS51007">
    <property type="entry name" value="CYTC"/>
    <property type="match status" value="1"/>
</dbReference>
<evidence type="ECO:0000256" key="5">
    <source>
        <dbReference type="ARBA" id="ARBA00023004"/>
    </source>
</evidence>
<dbReference type="Proteomes" id="UP001196068">
    <property type="component" value="Unassembled WGS sequence"/>
</dbReference>
<reference evidence="8" key="1">
    <citation type="submission" date="2020-01" db="EMBL/GenBank/DDBJ databases">
        <authorList>
            <person name="Rat A."/>
        </authorList>
    </citation>
    <scope>NUCLEOTIDE SEQUENCE</scope>
    <source>
        <strain evidence="8">LMG 28251</strain>
    </source>
</reference>
<sequence length="121" mass="12981">MALMLPAAGAFAEGGDADSGQRIFNQCRACHTIEAGGRNGVGPNLNGIYNRAAGQRENFRYSANLREQAAAGLTWNDATLTRYLTNPKDVLPQGAMSFPGLRQPQQVADVIAFLQRSSTPQ</sequence>
<evidence type="ECO:0000256" key="1">
    <source>
        <dbReference type="ARBA" id="ARBA00022448"/>
    </source>
</evidence>
<keyword evidence="5 6" id="KW-0408">Iron</keyword>
<keyword evidence="2 6" id="KW-0349">Heme</keyword>
<evidence type="ECO:0000256" key="4">
    <source>
        <dbReference type="ARBA" id="ARBA00022982"/>
    </source>
</evidence>
<gene>
    <name evidence="8" type="ORF">GXW79_02715</name>
</gene>
<dbReference type="InterPro" id="IPR009056">
    <property type="entry name" value="Cyt_c-like_dom"/>
</dbReference>
<protein>
    <submittedName>
        <fullName evidence="8">Cytochrome c family protein</fullName>
    </submittedName>
</protein>
<comment type="caution">
    <text evidence="8">The sequence shown here is derived from an EMBL/GenBank/DDBJ whole genome shotgun (WGS) entry which is preliminary data.</text>
</comment>
<keyword evidence="1" id="KW-0813">Transport</keyword>
<dbReference type="GO" id="GO:0020037">
    <property type="term" value="F:heme binding"/>
    <property type="evidence" value="ECO:0007669"/>
    <property type="project" value="InterPro"/>
</dbReference>
<dbReference type="GO" id="GO:0046872">
    <property type="term" value="F:metal ion binding"/>
    <property type="evidence" value="ECO:0007669"/>
    <property type="project" value="UniProtKB-KW"/>
</dbReference>
<dbReference type="PRINTS" id="PR00604">
    <property type="entry name" value="CYTCHRMECIAB"/>
</dbReference>
<evidence type="ECO:0000313" key="8">
    <source>
        <dbReference type="EMBL" id="MBR0653984.1"/>
    </source>
</evidence>
<dbReference type="InterPro" id="IPR002327">
    <property type="entry name" value="Cyt_c_1A/1B"/>
</dbReference>
<evidence type="ECO:0000256" key="6">
    <source>
        <dbReference type="PROSITE-ProRule" id="PRU00433"/>
    </source>
</evidence>
<dbReference type="Gene3D" id="1.10.760.10">
    <property type="entry name" value="Cytochrome c-like domain"/>
    <property type="match status" value="1"/>
</dbReference>
<dbReference type="PANTHER" id="PTHR11961">
    <property type="entry name" value="CYTOCHROME C"/>
    <property type="match status" value="1"/>
</dbReference>
<name>A0AAF1KHI3_9PROT</name>
<keyword evidence="3 6" id="KW-0479">Metal-binding</keyword>
<organism evidence="8 9">
    <name type="scientific">Plastoroseomonas arctica</name>
    <dbReference type="NCBI Taxonomy" id="1509237"/>
    <lineage>
        <taxon>Bacteria</taxon>
        <taxon>Pseudomonadati</taxon>
        <taxon>Pseudomonadota</taxon>
        <taxon>Alphaproteobacteria</taxon>
        <taxon>Acetobacterales</taxon>
        <taxon>Acetobacteraceae</taxon>
        <taxon>Plastoroseomonas</taxon>
    </lineage>
</organism>
<proteinExistence type="predicted"/>
<dbReference type="AlphaFoldDB" id="A0AAF1KHI3"/>